<dbReference type="RefSeq" id="WP_186734984.1">
    <property type="nucleotide sequence ID" value="NZ_JABWRJ020000004.1"/>
</dbReference>
<reference evidence="1" key="1">
    <citation type="journal article" date="2020" name="Microorganisms">
        <title>Reliable Identification of Environmental Pseudomonas Isolates Using the rpoD Gene.</title>
        <authorList>
            <consortium name="The Broad Institute Genome Sequencing Platform"/>
            <person name="Girard L."/>
            <person name="Lood C."/>
            <person name="Rokni-Zadeh H."/>
            <person name="van Noort V."/>
            <person name="Lavigne R."/>
            <person name="De Mot R."/>
        </authorList>
    </citation>
    <scope>NUCLEOTIDE SEQUENCE</scope>
    <source>
        <strain evidence="1">BW13M1</strain>
    </source>
</reference>
<organism evidence="1">
    <name type="scientific">Pseudomonas peradeniyensis</name>
    <dbReference type="NCBI Taxonomy" id="2745488"/>
    <lineage>
        <taxon>Bacteria</taxon>
        <taxon>Pseudomonadati</taxon>
        <taxon>Pseudomonadota</taxon>
        <taxon>Gammaproteobacteria</taxon>
        <taxon>Pseudomonadales</taxon>
        <taxon>Pseudomonadaceae</taxon>
        <taxon>Pseudomonas</taxon>
    </lineage>
</organism>
<evidence type="ECO:0008006" key="2">
    <source>
        <dbReference type="Google" id="ProtNLM"/>
    </source>
</evidence>
<dbReference type="Pfam" id="PF09474">
    <property type="entry name" value="Type_III_YscX"/>
    <property type="match status" value="1"/>
</dbReference>
<reference evidence="1" key="2">
    <citation type="submission" date="2020-07" db="EMBL/GenBank/DDBJ databases">
        <authorList>
            <person name="Lood C."/>
            <person name="Girard L."/>
        </authorList>
    </citation>
    <scope>NUCLEOTIDE SEQUENCE</scope>
    <source>
        <strain evidence="1">BW13M1</strain>
    </source>
</reference>
<evidence type="ECO:0000313" key="1">
    <source>
        <dbReference type="EMBL" id="MBC3448655.1"/>
    </source>
</evidence>
<protein>
    <recommendedName>
        <fullName evidence="2">Type III secretion protein X</fullName>
    </recommendedName>
</protein>
<name>A0A923GD61_9PSED</name>
<dbReference type="InterPro" id="IPR012672">
    <property type="entry name" value="T3SS_YscX"/>
</dbReference>
<comment type="caution">
    <text evidence="1">The sequence shown here is derived from an EMBL/GenBank/DDBJ whole genome shotgun (WGS) entry which is preliminary data.</text>
</comment>
<dbReference type="AlphaFoldDB" id="A0A923GD61"/>
<dbReference type="EMBL" id="JABWRJ010000043">
    <property type="protein sequence ID" value="MBC3448655.1"/>
    <property type="molecule type" value="Genomic_DNA"/>
</dbReference>
<accession>A0A923GD61</accession>
<gene>
    <name evidence="1" type="ORF">HU751_23010</name>
</gene>
<sequence length="121" mass="13737">MSVIERAGQPHDLWLSSLAADTARPRSAGEPLSMPGQPVQAHLRELYPQQQMARLRLSYASPEHELRALYDPQRFATTLDSLAKQLLDTQACEERQAAVLLQDLLADRHMLERYANFLLKV</sequence>
<proteinExistence type="predicted"/>